<protein>
    <submittedName>
        <fullName evidence="1">Uncharacterized protein</fullName>
    </submittedName>
</protein>
<gene>
    <name evidence="1" type="ORF">CAE01nite_21960</name>
</gene>
<name>A0A512DDC9_9CELL</name>
<dbReference type="RefSeq" id="WP_146904153.1">
    <property type="nucleotide sequence ID" value="NZ_BAAARM010000004.1"/>
</dbReference>
<keyword evidence="2" id="KW-1185">Reference proteome</keyword>
<sequence length="120" mass="12446">MTAVLPRPAGSPAWSAAWTDALAELEMSVDEAEALLRAAHTRGAVDVAAVAGVGSGWQPPTGLGQLPAPLVDRAKALLDRQVRVARQLAEAAAHSRRQLRAVEGMRATAESGPVYIDTAG</sequence>
<proteinExistence type="predicted"/>
<evidence type="ECO:0000313" key="2">
    <source>
        <dbReference type="Proteomes" id="UP000321181"/>
    </source>
</evidence>
<accession>A0A512DDC9</accession>
<dbReference type="Proteomes" id="UP000321181">
    <property type="component" value="Unassembled WGS sequence"/>
</dbReference>
<comment type="caution">
    <text evidence="1">The sequence shown here is derived from an EMBL/GenBank/DDBJ whole genome shotgun (WGS) entry which is preliminary data.</text>
</comment>
<dbReference type="OrthoDB" id="4943636at2"/>
<dbReference type="EMBL" id="BJYY01000014">
    <property type="protein sequence ID" value="GEO34471.1"/>
    <property type="molecule type" value="Genomic_DNA"/>
</dbReference>
<reference evidence="1 2" key="1">
    <citation type="submission" date="2019-07" db="EMBL/GenBank/DDBJ databases">
        <title>Whole genome shotgun sequence of Cellulomonas aerilata NBRC 106308.</title>
        <authorList>
            <person name="Hosoyama A."/>
            <person name="Uohara A."/>
            <person name="Ohji S."/>
            <person name="Ichikawa N."/>
        </authorList>
    </citation>
    <scope>NUCLEOTIDE SEQUENCE [LARGE SCALE GENOMIC DNA]</scope>
    <source>
        <strain evidence="1 2">NBRC 106308</strain>
    </source>
</reference>
<dbReference type="AlphaFoldDB" id="A0A512DDC9"/>
<evidence type="ECO:0000313" key="1">
    <source>
        <dbReference type="EMBL" id="GEO34471.1"/>
    </source>
</evidence>
<organism evidence="1 2">
    <name type="scientific">Cellulomonas aerilata</name>
    <dbReference type="NCBI Taxonomy" id="515326"/>
    <lineage>
        <taxon>Bacteria</taxon>
        <taxon>Bacillati</taxon>
        <taxon>Actinomycetota</taxon>
        <taxon>Actinomycetes</taxon>
        <taxon>Micrococcales</taxon>
        <taxon>Cellulomonadaceae</taxon>
        <taxon>Cellulomonas</taxon>
    </lineage>
</organism>